<dbReference type="Pfam" id="PF00589">
    <property type="entry name" value="Phage_integrase"/>
    <property type="match status" value="1"/>
</dbReference>
<dbReference type="Gene3D" id="1.10.150.130">
    <property type="match status" value="1"/>
</dbReference>
<reference evidence="7 8" key="1">
    <citation type="submission" date="2023-08" db="EMBL/GenBank/DDBJ databases">
        <title>The draft genome sequence of Paracraurococcus sp. LOR1-02.</title>
        <authorList>
            <person name="Kingkaew E."/>
            <person name="Tanasupawat S."/>
        </authorList>
    </citation>
    <scope>NUCLEOTIDE SEQUENCE [LARGE SCALE GENOMIC DNA]</scope>
    <source>
        <strain evidence="7 8">LOR1-02</strain>
    </source>
</reference>
<organism evidence="7 8">
    <name type="scientific">Paracraurococcus lichenis</name>
    <dbReference type="NCBI Taxonomy" id="3064888"/>
    <lineage>
        <taxon>Bacteria</taxon>
        <taxon>Pseudomonadati</taxon>
        <taxon>Pseudomonadota</taxon>
        <taxon>Alphaproteobacteria</taxon>
        <taxon>Acetobacterales</taxon>
        <taxon>Roseomonadaceae</taxon>
        <taxon>Paracraurococcus</taxon>
    </lineage>
</organism>
<dbReference type="InterPro" id="IPR044068">
    <property type="entry name" value="CB"/>
</dbReference>
<dbReference type="InterPro" id="IPR010998">
    <property type="entry name" value="Integrase_recombinase_N"/>
</dbReference>
<dbReference type="PANTHER" id="PTHR34605:SF4">
    <property type="entry name" value="DNA ADENINE METHYLTRANSFERASE"/>
    <property type="match status" value="1"/>
</dbReference>
<accession>A0ABT9ED80</accession>
<evidence type="ECO:0000256" key="2">
    <source>
        <dbReference type="ARBA" id="ARBA00023125"/>
    </source>
</evidence>
<dbReference type="PANTHER" id="PTHR34605">
    <property type="entry name" value="PHAGE_INTEGRASE DOMAIN-CONTAINING PROTEIN"/>
    <property type="match status" value="1"/>
</dbReference>
<keyword evidence="1" id="KW-0229">DNA integration</keyword>
<proteinExistence type="predicted"/>
<keyword evidence="8" id="KW-1185">Reference proteome</keyword>
<dbReference type="PROSITE" id="PS51900">
    <property type="entry name" value="CB"/>
    <property type="match status" value="1"/>
</dbReference>
<dbReference type="PROSITE" id="PS51898">
    <property type="entry name" value="TYR_RECOMBINASE"/>
    <property type="match status" value="1"/>
</dbReference>
<dbReference type="SUPFAM" id="SSF56349">
    <property type="entry name" value="DNA breaking-rejoining enzymes"/>
    <property type="match status" value="1"/>
</dbReference>
<evidence type="ECO:0000256" key="4">
    <source>
        <dbReference type="PROSITE-ProRule" id="PRU01248"/>
    </source>
</evidence>
<dbReference type="InterPro" id="IPR011010">
    <property type="entry name" value="DNA_brk_join_enz"/>
</dbReference>
<sequence length="323" mass="34407">MPETALAVVADHPSALAPLAEQARNYARQAKAANTRRAYRAAWEDFAAWCAERGTEALPATPALVGLYLTDRAATHKVASLRLRLVAIRQAHTLAGHRLDSTAPEIAEVLKGIIRTRGTAPAKKEAAVTEVVRDALRELAKDPGLRALRDRALLLLGFAAALRRSELVALERADIVFSRDGLMVTLRRAKTDQEGKGAELGIPFGTTALTCPVRTLQAWLDAAGIKAGPLFVGINKAGRRGTEPLSDKAVALVVKAAVTAAGYNAKVYSGHSLRSGFATSAARAGVPEAHIQIQTRHKSLPVLRGYIRRGSLFNDNAAAKVGL</sequence>
<dbReference type="Gene3D" id="1.10.443.10">
    <property type="entry name" value="Intergrase catalytic core"/>
    <property type="match status" value="1"/>
</dbReference>
<evidence type="ECO:0000259" key="6">
    <source>
        <dbReference type="PROSITE" id="PS51900"/>
    </source>
</evidence>
<evidence type="ECO:0000256" key="3">
    <source>
        <dbReference type="ARBA" id="ARBA00023172"/>
    </source>
</evidence>
<keyword evidence="2 4" id="KW-0238">DNA-binding</keyword>
<protein>
    <submittedName>
        <fullName evidence="7">Tyrosine-type recombinase/integrase</fullName>
    </submittedName>
</protein>
<dbReference type="SUPFAM" id="SSF47823">
    <property type="entry name" value="lambda integrase-like, N-terminal domain"/>
    <property type="match status" value="1"/>
</dbReference>
<evidence type="ECO:0000313" key="8">
    <source>
        <dbReference type="Proteomes" id="UP001243009"/>
    </source>
</evidence>
<dbReference type="EMBL" id="JAUTWS010000176">
    <property type="protein sequence ID" value="MDO9714168.1"/>
    <property type="molecule type" value="Genomic_DNA"/>
</dbReference>
<dbReference type="InterPro" id="IPR013762">
    <property type="entry name" value="Integrase-like_cat_sf"/>
</dbReference>
<gene>
    <name evidence="7" type="ORF">Q7A36_38085</name>
</gene>
<evidence type="ECO:0000256" key="1">
    <source>
        <dbReference type="ARBA" id="ARBA00022908"/>
    </source>
</evidence>
<evidence type="ECO:0000313" key="7">
    <source>
        <dbReference type="EMBL" id="MDO9714168.1"/>
    </source>
</evidence>
<dbReference type="InterPro" id="IPR002104">
    <property type="entry name" value="Integrase_catalytic"/>
</dbReference>
<name>A0ABT9ED80_9PROT</name>
<comment type="caution">
    <text evidence="7">The sequence shown here is derived from an EMBL/GenBank/DDBJ whole genome shotgun (WGS) entry which is preliminary data.</text>
</comment>
<feature type="domain" description="Core-binding (CB)" evidence="6">
    <location>
        <begin position="17"/>
        <end position="96"/>
    </location>
</feature>
<dbReference type="RefSeq" id="WP_305109008.1">
    <property type="nucleotide sequence ID" value="NZ_JAUTWS010000176.1"/>
</dbReference>
<dbReference type="CDD" id="cd00799">
    <property type="entry name" value="INT_Cre_C"/>
    <property type="match status" value="1"/>
</dbReference>
<feature type="domain" description="Tyr recombinase" evidence="5">
    <location>
        <begin position="122"/>
        <end position="319"/>
    </location>
</feature>
<evidence type="ECO:0000259" key="5">
    <source>
        <dbReference type="PROSITE" id="PS51898"/>
    </source>
</evidence>
<dbReference type="Proteomes" id="UP001243009">
    <property type="component" value="Unassembled WGS sequence"/>
</dbReference>
<keyword evidence="3" id="KW-0233">DNA recombination</keyword>
<dbReference type="InterPro" id="IPR052925">
    <property type="entry name" value="Phage_Integrase-like_Recomb"/>
</dbReference>